<feature type="compositionally biased region" description="Low complexity" evidence="1">
    <location>
        <begin position="19"/>
        <end position="29"/>
    </location>
</feature>
<feature type="domain" description="N,N-dimethylformamidase beta subunit-like C-terminal" evidence="3">
    <location>
        <begin position="101"/>
        <end position="460"/>
    </location>
</feature>
<dbReference type="KEGG" id="shun:DWB77_05832"/>
<dbReference type="AlphaFoldDB" id="A0A387HJG8"/>
<protein>
    <recommendedName>
        <fullName evidence="3">N,N-dimethylformamidase beta subunit-like C-terminal domain-containing protein</fullName>
    </recommendedName>
</protein>
<evidence type="ECO:0000313" key="4">
    <source>
        <dbReference type="EMBL" id="AYG83634.1"/>
    </source>
</evidence>
<sequence>MDRAAFSRRAFLGAAGVAATAGAAGTAGCAPGGDRGGKDAATHSPSPQPPAQENDRPGTASWRLTGRGAEHEVEGYADRTSVAPGDSFRLHVHTTAKTYRAEAFRMGWYGGALARKVWESGPLKGIRQSPAKVDPGTYTVTAAHWSPGPEITTGNWPEGSYLIRLTADSGGQRYVPVTVRSATTRGRVVIVNAVATWQAYNEWGGHSLYNGPSGDDGDRSRAVSCDRPYHQDGDGLFLTYEQPVVALAEKLGLNPAYVTNMDIDRDPRLLDGSTAVLSLGHDEYWTQAMRDRVTAVRDRGTNIAFLGANACFRRIRLENTALGDHRLIVCYKNDWPKDPGRREGEPPTTNFREPPHAQPESSLTGTLYESNPTTADYVVTSPDHWLFEGTGVQRGAKFPGLVGTEYDRANGTETTPRPMEVISHSPLTCRGVRSFANSAYYTASSGASVFNTGTMRWVQSTVGAGGHGIDGTTATFTSRVTENLLRAFAAGPAGRRHPAKDNLDSFHPYAGDPTWSKRNLW</sequence>
<organism evidence="4 5">
    <name type="scientific">Streptomyces hundungensis</name>
    <dbReference type="NCBI Taxonomy" id="1077946"/>
    <lineage>
        <taxon>Bacteria</taxon>
        <taxon>Bacillati</taxon>
        <taxon>Actinomycetota</taxon>
        <taxon>Actinomycetes</taxon>
        <taxon>Kitasatosporales</taxon>
        <taxon>Streptomycetaceae</taxon>
        <taxon>Streptomyces</taxon>
    </lineage>
</organism>
<evidence type="ECO:0000313" key="5">
    <source>
        <dbReference type="Proteomes" id="UP000271554"/>
    </source>
</evidence>
<evidence type="ECO:0000256" key="2">
    <source>
        <dbReference type="SAM" id="SignalP"/>
    </source>
</evidence>
<evidence type="ECO:0000259" key="3">
    <source>
        <dbReference type="Pfam" id="PF20254"/>
    </source>
</evidence>
<evidence type="ECO:0000256" key="1">
    <source>
        <dbReference type="SAM" id="MobiDB-lite"/>
    </source>
</evidence>
<keyword evidence="2" id="KW-0732">Signal</keyword>
<dbReference type="RefSeq" id="WP_216826870.1">
    <property type="nucleotide sequence ID" value="NZ_CP032698.1"/>
</dbReference>
<gene>
    <name evidence="4" type="ORF">DWB77_05832</name>
</gene>
<keyword evidence="5" id="KW-1185">Reference proteome</keyword>
<dbReference type="Pfam" id="PF20254">
    <property type="entry name" value="DMFA2_C"/>
    <property type="match status" value="1"/>
</dbReference>
<feature type="chain" id="PRO_5017295667" description="N,N-dimethylformamidase beta subunit-like C-terminal domain-containing protein" evidence="2">
    <location>
        <begin position="24"/>
        <end position="521"/>
    </location>
</feature>
<feature type="signal peptide" evidence="2">
    <location>
        <begin position="1"/>
        <end position="23"/>
    </location>
</feature>
<feature type="compositionally biased region" description="Polar residues" evidence="1">
    <location>
        <begin position="359"/>
        <end position="369"/>
    </location>
</feature>
<feature type="region of interest" description="Disordered" evidence="1">
    <location>
        <begin position="19"/>
        <end position="63"/>
    </location>
</feature>
<accession>A0A387HJG8</accession>
<name>A0A387HJG8_9ACTN</name>
<dbReference type="PROSITE" id="PS51257">
    <property type="entry name" value="PROKAR_LIPOPROTEIN"/>
    <property type="match status" value="1"/>
</dbReference>
<dbReference type="Proteomes" id="UP000271554">
    <property type="component" value="Chromosome"/>
</dbReference>
<dbReference type="InterPro" id="IPR006311">
    <property type="entry name" value="TAT_signal"/>
</dbReference>
<proteinExistence type="predicted"/>
<reference evidence="4 5" key="1">
    <citation type="submission" date="2018-10" db="EMBL/GenBank/DDBJ databases">
        <title>Relationship between Morphology and Antimicrobial Activity in Streptomyces.</title>
        <authorList>
            <person name="Kang H.J."/>
            <person name="Kim S.B."/>
        </authorList>
    </citation>
    <scope>NUCLEOTIDE SEQUENCE [LARGE SCALE GENOMIC DNA]</scope>
    <source>
        <strain evidence="4 5">BH38</strain>
    </source>
</reference>
<feature type="region of interest" description="Disordered" evidence="1">
    <location>
        <begin position="336"/>
        <end position="369"/>
    </location>
</feature>
<dbReference type="InterPro" id="IPR046540">
    <property type="entry name" value="DMFA2_C"/>
</dbReference>
<dbReference type="EMBL" id="CP032698">
    <property type="protein sequence ID" value="AYG83634.1"/>
    <property type="molecule type" value="Genomic_DNA"/>
</dbReference>
<dbReference type="PROSITE" id="PS51318">
    <property type="entry name" value="TAT"/>
    <property type="match status" value="1"/>
</dbReference>
<feature type="compositionally biased region" description="Basic and acidic residues" evidence="1">
    <location>
        <begin position="336"/>
        <end position="345"/>
    </location>
</feature>